<dbReference type="EMBL" id="SMSJ01000091">
    <property type="protein sequence ID" value="TDH58894.1"/>
    <property type="molecule type" value="Genomic_DNA"/>
</dbReference>
<name>A0A4R5Q7L1_9PROT</name>
<proteinExistence type="predicted"/>
<keyword evidence="3" id="KW-1185">Reference proteome</keyword>
<evidence type="ECO:0000313" key="2">
    <source>
        <dbReference type="EMBL" id="TDH58894.1"/>
    </source>
</evidence>
<gene>
    <name evidence="2" type="ORF">E2C06_30235</name>
</gene>
<dbReference type="AlphaFoldDB" id="A0A4R5Q7L1"/>
<sequence length="79" mass="8507">MRSTPETKSRITSLPLPAATTKRSAPAPPDSTSLPPPPLRVGAPSLPWMMLSSALPRPLVFVHISCRFSTWSGRTIRAA</sequence>
<feature type="compositionally biased region" description="Pro residues" evidence="1">
    <location>
        <begin position="26"/>
        <end position="38"/>
    </location>
</feature>
<protein>
    <submittedName>
        <fullName evidence="2">Uncharacterized protein</fullName>
    </submittedName>
</protein>
<comment type="caution">
    <text evidence="2">The sequence shown here is derived from an EMBL/GenBank/DDBJ whole genome shotgun (WGS) entry which is preliminary data.</text>
</comment>
<organism evidence="2 3">
    <name type="scientific">Dankookia rubra</name>
    <dbReference type="NCBI Taxonomy" id="1442381"/>
    <lineage>
        <taxon>Bacteria</taxon>
        <taxon>Pseudomonadati</taxon>
        <taxon>Pseudomonadota</taxon>
        <taxon>Alphaproteobacteria</taxon>
        <taxon>Acetobacterales</taxon>
        <taxon>Roseomonadaceae</taxon>
        <taxon>Dankookia</taxon>
    </lineage>
</organism>
<dbReference type="Proteomes" id="UP000295096">
    <property type="component" value="Unassembled WGS sequence"/>
</dbReference>
<feature type="region of interest" description="Disordered" evidence="1">
    <location>
        <begin position="1"/>
        <end position="38"/>
    </location>
</feature>
<accession>A0A4R5Q7L1</accession>
<evidence type="ECO:0000256" key="1">
    <source>
        <dbReference type="SAM" id="MobiDB-lite"/>
    </source>
</evidence>
<reference evidence="2 3" key="1">
    <citation type="journal article" date="2016" name="J. Microbiol.">
        <title>Dankookia rubra gen. nov., sp. nov., an alphaproteobacterium isolated from sediment of a shallow stream.</title>
        <authorList>
            <person name="Kim W.H."/>
            <person name="Kim D.H."/>
            <person name="Kang K."/>
            <person name="Ahn T.Y."/>
        </authorList>
    </citation>
    <scope>NUCLEOTIDE SEQUENCE [LARGE SCALE GENOMIC DNA]</scope>
    <source>
        <strain evidence="2 3">JCM30602</strain>
    </source>
</reference>
<evidence type="ECO:0000313" key="3">
    <source>
        <dbReference type="Proteomes" id="UP000295096"/>
    </source>
</evidence>